<gene>
    <name evidence="2" type="ORF">BCR43DRAFT_527205</name>
</gene>
<name>A0A1X2H2C1_SYNRA</name>
<feature type="compositionally biased region" description="Basic and acidic residues" evidence="1">
    <location>
        <begin position="323"/>
        <end position="336"/>
    </location>
</feature>
<sequence>MASIESNNGSESFYTTSNEKLSHLYNRLQDLKHRDAMIDSLWHEHSLKVDYQRILFENHKLEQFGEQAEARHREVLSALSQEKDDLQTSLRQARNNNSELITKVEKLKKELRTLKQSDKQLQSKIQELESQDNVVEQLKQLCEEQDKVLASLREKHAQAQKHCDTLENAQRDMQRKMNQKDKEILNLKDMLGKKDMRIEELKDNLRSIRRKQTRAMAKYESYSDDDPNYLHSDDANSAEDESAAILAEAMRKARPKRPTRQTRQTRRASKEEPSAIRAAMTDDRPTSTAKGKTRSRAKKIQKTAEDTKGSKDNTVNTTTANDRTTRGKKDKGKERAFAMPLPTIPSPSPAEEPEQQRQVEEEAIPEAFHDAPHESDEYDPQEEAAEVAPPPEQEQANEAQPEEEEDDMTGADRSPILGDSMDDFQPPVTVRKSAVSPSISPPEPASDPAPEVEPEAPPAKPTRRRRMLRDRKRALPDPEFDMSPLSKVNKTVKDG</sequence>
<dbReference type="AlphaFoldDB" id="A0A1X2H2C1"/>
<evidence type="ECO:0000256" key="1">
    <source>
        <dbReference type="SAM" id="MobiDB-lite"/>
    </source>
</evidence>
<dbReference type="InParanoid" id="A0A1X2H2C1"/>
<organism evidence="2 3">
    <name type="scientific">Syncephalastrum racemosum</name>
    <name type="common">Filamentous fungus</name>
    <dbReference type="NCBI Taxonomy" id="13706"/>
    <lineage>
        <taxon>Eukaryota</taxon>
        <taxon>Fungi</taxon>
        <taxon>Fungi incertae sedis</taxon>
        <taxon>Mucoromycota</taxon>
        <taxon>Mucoromycotina</taxon>
        <taxon>Mucoromycetes</taxon>
        <taxon>Mucorales</taxon>
        <taxon>Syncephalastraceae</taxon>
        <taxon>Syncephalastrum</taxon>
    </lineage>
</organism>
<feature type="region of interest" description="Disordered" evidence="1">
    <location>
        <begin position="216"/>
        <end position="495"/>
    </location>
</feature>
<accession>A0A1X2H2C1</accession>
<feature type="compositionally biased region" description="Basic and acidic residues" evidence="1">
    <location>
        <begin position="302"/>
        <end position="311"/>
    </location>
</feature>
<comment type="caution">
    <text evidence="2">The sequence shown here is derived from an EMBL/GenBank/DDBJ whole genome shotgun (WGS) entry which is preliminary data.</text>
</comment>
<feature type="compositionally biased region" description="Basic residues" evidence="1">
    <location>
        <begin position="461"/>
        <end position="472"/>
    </location>
</feature>
<dbReference type="OMA" id="DSLWHEH"/>
<feature type="compositionally biased region" description="Low complexity" evidence="1">
    <location>
        <begin position="312"/>
        <end position="322"/>
    </location>
</feature>
<proteinExistence type="predicted"/>
<dbReference type="EMBL" id="MCGN01000010">
    <property type="protein sequence ID" value="ORY91876.1"/>
    <property type="molecule type" value="Genomic_DNA"/>
</dbReference>
<dbReference type="Proteomes" id="UP000242180">
    <property type="component" value="Unassembled WGS sequence"/>
</dbReference>
<evidence type="ECO:0000313" key="3">
    <source>
        <dbReference type="Proteomes" id="UP000242180"/>
    </source>
</evidence>
<protein>
    <submittedName>
        <fullName evidence="2">Uncharacterized protein</fullName>
    </submittedName>
</protein>
<feature type="compositionally biased region" description="Basic residues" evidence="1">
    <location>
        <begin position="252"/>
        <end position="267"/>
    </location>
</feature>
<feature type="compositionally biased region" description="Acidic residues" evidence="1">
    <location>
        <begin position="400"/>
        <end position="409"/>
    </location>
</feature>
<evidence type="ECO:0000313" key="2">
    <source>
        <dbReference type="EMBL" id="ORY91876.1"/>
    </source>
</evidence>
<reference evidence="2 3" key="1">
    <citation type="submission" date="2016-07" db="EMBL/GenBank/DDBJ databases">
        <title>Pervasive Adenine N6-methylation of Active Genes in Fungi.</title>
        <authorList>
            <consortium name="DOE Joint Genome Institute"/>
            <person name="Mondo S.J."/>
            <person name="Dannebaum R.O."/>
            <person name="Kuo R.C."/>
            <person name="Labutti K."/>
            <person name="Haridas S."/>
            <person name="Kuo A."/>
            <person name="Salamov A."/>
            <person name="Ahrendt S.R."/>
            <person name="Lipzen A."/>
            <person name="Sullivan W."/>
            <person name="Andreopoulos W.B."/>
            <person name="Clum A."/>
            <person name="Lindquist E."/>
            <person name="Daum C."/>
            <person name="Ramamoorthy G.K."/>
            <person name="Gryganskyi A."/>
            <person name="Culley D."/>
            <person name="Magnuson J.K."/>
            <person name="James T.Y."/>
            <person name="O'Malley M.A."/>
            <person name="Stajich J.E."/>
            <person name="Spatafora J.W."/>
            <person name="Visel A."/>
            <person name="Grigoriev I.V."/>
        </authorList>
    </citation>
    <scope>NUCLEOTIDE SEQUENCE [LARGE SCALE GENOMIC DNA]</scope>
    <source>
        <strain evidence="2 3">NRRL 2496</strain>
    </source>
</reference>
<feature type="compositionally biased region" description="Basic residues" evidence="1">
    <location>
        <begin position="291"/>
        <end position="301"/>
    </location>
</feature>
<feature type="compositionally biased region" description="Basic and acidic residues" evidence="1">
    <location>
        <begin position="268"/>
        <end position="285"/>
    </location>
</feature>
<keyword evidence="3" id="KW-1185">Reference proteome</keyword>
<feature type="compositionally biased region" description="Acidic residues" evidence="1">
    <location>
        <begin position="376"/>
        <end position="385"/>
    </location>
</feature>